<reference evidence="2 3" key="1">
    <citation type="submission" date="2016-05" db="EMBL/GenBank/DDBJ databases">
        <authorList>
            <person name="Gu J."/>
        </authorList>
    </citation>
    <scope>NUCLEOTIDE SEQUENCE [LARGE SCALE GENOMIC DNA]</scope>
    <source>
        <strain evidence="2 3">ACCC40021</strain>
    </source>
</reference>
<accession>A0ABN4VIA5</accession>
<proteinExistence type="predicted"/>
<sequence>MKRTVDRSGACVRAGLGSGAGSGDRDGFPTGSRDAVPDGRREGGVLVPPVPPAPDGVAESDAFASASRTAASSSGLLCAAPAPPSAPASCQAPSAPAAVPTATHAAVAAALRHFLMTPLCSIVS</sequence>
<gene>
    <name evidence="2" type="ORF">A7J05_17115</name>
</gene>
<evidence type="ECO:0000313" key="3">
    <source>
        <dbReference type="Proteomes" id="UP000187191"/>
    </source>
</evidence>
<organism evidence="2 3">
    <name type="scientific">Streptomyces alfalfae</name>
    <dbReference type="NCBI Taxonomy" id="1642299"/>
    <lineage>
        <taxon>Bacteria</taxon>
        <taxon>Bacillati</taxon>
        <taxon>Actinomycetota</taxon>
        <taxon>Actinomycetes</taxon>
        <taxon>Kitasatosporales</taxon>
        <taxon>Streptomycetaceae</taxon>
        <taxon>Streptomyces</taxon>
    </lineage>
</organism>
<name>A0ABN4VIA5_9ACTN</name>
<protein>
    <submittedName>
        <fullName evidence="2">Uncharacterized protein</fullName>
    </submittedName>
</protein>
<evidence type="ECO:0000313" key="2">
    <source>
        <dbReference type="EMBL" id="APY87223.1"/>
    </source>
</evidence>
<dbReference type="EMBL" id="CP015588">
    <property type="protein sequence ID" value="APY87223.1"/>
    <property type="molecule type" value="Genomic_DNA"/>
</dbReference>
<keyword evidence="3" id="KW-1185">Reference proteome</keyword>
<evidence type="ECO:0000256" key="1">
    <source>
        <dbReference type="SAM" id="MobiDB-lite"/>
    </source>
</evidence>
<feature type="region of interest" description="Disordered" evidence="1">
    <location>
        <begin position="1"/>
        <end position="56"/>
    </location>
</feature>
<dbReference type="Proteomes" id="UP000187191">
    <property type="component" value="Chromosome"/>
</dbReference>